<dbReference type="EMBL" id="BAABZQ010000001">
    <property type="protein sequence ID" value="GAA6499567.1"/>
    <property type="molecule type" value="Genomic_DNA"/>
</dbReference>
<keyword evidence="3 5" id="KW-0378">Hydrolase</keyword>
<evidence type="ECO:0000256" key="6">
    <source>
        <dbReference type="RuleBase" id="RU004355"/>
    </source>
</evidence>
<keyword evidence="1 5" id="KW-0963">Cytoplasm</keyword>
<comment type="subunit">
    <text evidence="5">Heterooligomer composed of large and small subunits.</text>
</comment>
<evidence type="ECO:0000313" key="10">
    <source>
        <dbReference type="Proteomes" id="UP001600941"/>
    </source>
</evidence>
<dbReference type="InterPro" id="IPR003753">
    <property type="entry name" value="Exonuc_VII_L"/>
</dbReference>
<accession>A0ABQ0BT27</accession>
<evidence type="ECO:0000256" key="5">
    <source>
        <dbReference type="HAMAP-Rule" id="MF_00378"/>
    </source>
</evidence>
<dbReference type="RefSeq" id="WP_103732524.1">
    <property type="nucleotide sequence ID" value="NZ_AP031413.1"/>
</dbReference>
<dbReference type="InterPro" id="IPR020579">
    <property type="entry name" value="Exonuc_VII_lsu_C"/>
</dbReference>
<dbReference type="PANTHER" id="PTHR30008:SF0">
    <property type="entry name" value="EXODEOXYRIBONUCLEASE 7 LARGE SUBUNIT"/>
    <property type="match status" value="1"/>
</dbReference>
<evidence type="ECO:0000256" key="4">
    <source>
        <dbReference type="ARBA" id="ARBA00022839"/>
    </source>
</evidence>
<dbReference type="Gene3D" id="2.40.50.1010">
    <property type="match status" value="1"/>
</dbReference>
<comment type="caution">
    <text evidence="9">The sequence shown here is derived from an EMBL/GenBank/DDBJ whole genome shotgun (WGS) entry which is preliminary data.</text>
</comment>
<proteinExistence type="inferred from homology"/>
<dbReference type="PANTHER" id="PTHR30008">
    <property type="entry name" value="EXODEOXYRIBONUCLEASE 7 LARGE SUBUNIT"/>
    <property type="match status" value="1"/>
</dbReference>
<evidence type="ECO:0000313" key="9">
    <source>
        <dbReference type="EMBL" id="GAA6499567.1"/>
    </source>
</evidence>
<keyword evidence="4 5" id="KW-0269">Exonuclease</keyword>
<feature type="domain" description="OB-fold nucleic acid binding" evidence="8">
    <location>
        <begin position="5"/>
        <end position="99"/>
    </location>
</feature>
<dbReference type="Pfam" id="PF13742">
    <property type="entry name" value="tRNA_anti_2"/>
    <property type="match status" value="1"/>
</dbReference>
<dbReference type="EC" id="3.1.11.6" evidence="5"/>
<organism evidence="9 10">
    <name type="scientific">Blautia parvula</name>
    <dbReference type="NCBI Taxonomy" id="2877527"/>
    <lineage>
        <taxon>Bacteria</taxon>
        <taxon>Bacillati</taxon>
        <taxon>Bacillota</taxon>
        <taxon>Clostridia</taxon>
        <taxon>Lachnospirales</taxon>
        <taxon>Lachnospiraceae</taxon>
        <taxon>Blautia</taxon>
    </lineage>
</organism>
<sequence length="415" mass="46724">MNSVYSVGQVNTYIKNMFTQDFLLNKIYIKGEVSNCKYHTSGHIYFSLKDETGAMACVMFAGARKGLAFQMKNGDKVIVGGSVNVYERDGKYQLYAKEITLEGAGLLYERYLALKRELEEMGMFAQDYKQPIPKHIRTLGVVTAPTGAAVQDIRNVAGRRNPYVQIILYPALVQGEGAKESIVKGIQMLDDYGVDVMIVGRGGGSIEDLWAFNEEEVARAIFNCRTPVISAVGHETDTTIADYVADLRAPTPSAAAELAVGDVRMLLKTFEDYRDKLSRSVENRILLLRQHLRLYQNKLRFLSPENQIREKRQHLMDLEDKMEAAMKNQIYMARRSLDIYIERMKGLSPLEKLNQGFSYVEDERHHAVTSIEHVKTDDILRIQVSDGCILSRVTGVQAVSRNDRPGSSDSAQMGQ</sequence>
<keyword evidence="10" id="KW-1185">Reference proteome</keyword>
<dbReference type="CDD" id="cd04489">
    <property type="entry name" value="ExoVII_LU_OBF"/>
    <property type="match status" value="1"/>
</dbReference>
<protein>
    <recommendedName>
        <fullName evidence="5">Exodeoxyribonuclease 7 large subunit</fullName>
        <ecNumber evidence="5">3.1.11.6</ecNumber>
    </recommendedName>
    <alternativeName>
        <fullName evidence="5">Exodeoxyribonuclease VII large subunit</fullName>
        <shortName evidence="5">Exonuclease VII large subunit</shortName>
    </alternativeName>
</protein>
<reference evidence="9 10" key="1">
    <citation type="submission" date="2024-04" db="EMBL/GenBank/DDBJ databases">
        <title>Defined microbial consortia suppress multidrug-resistant proinflammatory Enterobacteriaceae via ecological control.</title>
        <authorList>
            <person name="Furuichi M."/>
            <person name="Kawaguchi T."/>
            <person name="Pust M."/>
            <person name="Yasuma K."/>
            <person name="Plichta D."/>
            <person name="Hasegawa N."/>
            <person name="Ohya T."/>
            <person name="Bhattarai S."/>
            <person name="Sasajima S."/>
            <person name="Aoto Y."/>
            <person name="Tuganbaev T."/>
            <person name="Yaginuma M."/>
            <person name="Ueda M."/>
            <person name="Okahashi N."/>
            <person name="Amafuji K."/>
            <person name="Kiridooshi Y."/>
            <person name="Sugita K."/>
            <person name="Strazar M."/>
            <person name="Skelly A."/>
            <person name="Suda W."/>
            <person name="Hattori M."/>
            <person name="Nakamoto N."/>
            <person name="Caballero S."/>
            <person name="Norman J."/>
            <person name="Olle B."/>
            <person name="Tanoue T."/>
            <person name="Arita M."/>
            <person name="Bucci V."/>
            <person name="Atarashi K."/>
            <person name="Xavier R."/>
            <person name="Honda K."/>
        </authorList>
    </citation>
    <scope>NUCLEOTIDE SEQUENCE [LARGE SCALE GENOMIC DNA]</scope>
    <source>
        <strain evidence="10">k34-0107-D12</strain>
    </source>
</reference>
<dbReference type="InterPro" id="IPR025824">
    <property type="entry name" value="OB-fold_nuc-bd_dom"/>
</dbReference>
<feature type="domain" description="Exonuclease VII large subunit C-terminal" evidence="7">
    <location>
        <begin position="123"/>
        <end position="337"/>
    </location>
</feature>
<keyword evidence="2 5" id="KW-0540">Nuclease</keyword>
<evidence type="ECO:0000256" key="1">
    <source>
        <dbReference type="ARBA" id="ARBA00022490"/>
    </source>
</evidence>
<dbReference type="HAMAP" id="MF_00378">
    <property type="entry name" value="Exonuc_7_L"/>
    <property type="match status" value="1"/>
</dbReference>
<evidence type="ECO:0000256" key="2">
    <source>
        <dbReference type="ARBA" id="ARBA00022722"/>
    </source>
</evidence>
<evidence type="ECO:0000259" key="7">
    <source>
        <dbReference type="Pfam" id="PF02601"/>
    </source>
</evidence>
<comment type="similarity">
    <text evidence="5 6">Belongs to the XseA family.</text>
</comment>
<evidence type="ECO:0000259" key="8">
    <source>
        <dbReference type="Pfam" id="PF13742"/>
    </source>
</evidence>
<comment type="function">
    <text evidence="5">Bidirectionally degrades single-stranded DNA into large acid-insoluble oligonucleotides, which are then degraded further into small acid-soluble oligonucleotides.</text>
</comment>
<comment type="catalytic activity">
    <reaction evidence="5 6">
        <text>Exonucleolytic cleavage in either 5'- to 3'- or 3'- to 5'-direction to yield nucleoside 5'-phosphates.</text>
        <dbReference type="EC" id="3.1.11.6"/>
    </reaction>
</comment>
<dbReference type="Proteomes" id="UP001600941">
    <property type="component" value="Unassembled WGS sequence"/>
</dbReference>
<comment type="subcellular location">
    <subcellularLocation>
        <location evidence="5 6">Cytoplasm</location>
    </subcellularLocation>
</comment>
<evidence type="ECO:0000256" key="3">
    <source>
        <dbReference type="ARBA" id="ARBA00022801"/>
    </source>
</evidence>
<dbReference type="Pfam" id="PF02601">
    <property type="entry name" value="Exonuc_VII_L"/>
    <property type="match status" value="1"/>
</dbReference>
<dbReference type="NCBIfam" id="TIGR00237">
    <property type="entry name" value="xseA"/>
    <property type="match status" value="1"/>
</dbReference>
<name>A0ABQ0BT27_9FIRM</name>
<gene>
    <name evidence="5 9" type="primary">xseA</name>
    <name evidence="9" type="ORF">K340107D12_23830</name>
</gene>